<dbReference type="EMBL" id="CP076129">
    <property type="protein sequence ID" value="QWG09627.1"/>
    <property type="molecule type" value="Genomic_DNA"/>
</dbReference>
<feature type="signal peptide" evidence="1">
    <location>
        <begin position="1"/>
        <end position="22"/>
    </location>
</feature>
<name>A0ABX8H2K9_9BACT</name>
<reference evidence="2 3" key="1">
    <citation type="submission" date="2021-05" db="EMBL/GenBank/DDBJ databases">
        <title>Comparative genomic studies on the polysaccharide-degrading batcterial strains of the Flammeovirga genus.</title>
        <authorList>
            <person name="Zewei F."/>
            <person name="Zheng Z."/>
            <person name="Yu L."/>
            <person name="Ruyue G."/>
            <person name="Yanhong M."/>
            <person name="Yuanyuan C."/>
            <person name="Jingyan G."/>
            <person name="Wenjun H."/>
        </authorList>
    </citation>
    <scope>NUCLEOTIDE SEQUENCE [LARGE SCALE GENOMIC DNA]</scope>
    <source>
        <strain evidence="2 3">YS10</strain>
    </source>
</reference>
<accession>A0ABX8H2K9</accession>
<organism evidence="2 3">
    <name type="scientific">Flammeovirga kamogawensis</name>
    <dbReference type="NCBI Taxonomy" id="373891"/>
    <lineage>
        <taxon>Bacteria</taxon>
        <taxon>Pseudomonadati</taxon>
        <taxon>Bacteroidota</taxon>
        <taxon>Cytophagia</taxon>
        <taxon>Cytophagales</taxon>
        <taxon>Flammeovirgaceae</taxon>
        <taxon>Flammeovirga</taxon>
    </lineage>
</organism>
<gene>
    <name evidence="2" type="ORF">KM029_23780</name>
</gene>
<proteinExistence type="predicted"/>
<dbReference type="RefSeq" id="WP_158631201.1">
    <property type="nucleotide sequence ID" value="NZ_CP076129.1"/>
</dbReference>
<protein>
    <submittedName>
        <fullName evidence="2">Uncharacterized protein</fullName>
    </submittedName>
</protein>
<evidence type="ECO:0000313" key="2">
    <source>
        <dbReference type="EMBL" id="QWG09627.1"/>
    </source>
</evidence>
<feature type="chain" id="PRO_5047467360" evidence="1">
    <location>
        <begin position="23"/>
        <end position="218"/>
    </location>
</feature>
<evidence type="ECO:0000256" key="1">
    <source>
        <dbReference type="SAM" id="SignalP"/>
    </source>
</evidence>
<evidence type="ECO:0000313" key="3">
    <source>
        <dbReference type="Proteomes" id="UP000682802"/>
    </source>
</evidence>
<dbReference type="Proteomes" id="UP000682802">
    <property type="component" value="Chromosome 2"/>
</dbReference>
<keyword evidence="3" id="KW-1185">Reference proteome</keyword>
<sequence length="218" mass="26031">MKCSLFLSIFMYITLVSVSAQKIDQQKEQDIRSWVESYDEFITINQTQKDKIIELYKERYLEKIKVSYDTTLDDFTKPMHKKKIDKKYYIYLSNIISPFQAKKIQRYHSSKDRIGQIKFMVELTPKQKEELHDAIFTLKLKNLEIEQKYGNQTSPEIAEEKKNARMECSNREKEILTKQQYDILKNVKLVTVVNWGENENTDLLNTDNYNVLDPLEYN</sequence>
<keyword evidence="1" id="KW-0732">Signal</keyword>